<evidence type="ECO:0000313" key="3">
    <source>
        <dbReference type="Proteomes" id="UP000520814"/>
    </source>
</evidence>
<feature type="signal peptide" evidence="1">
    <location>
        <begin position="1"/>
        <end position="17"/>
    </location>
</feature>
<evidence type="ECO:0000256" key="1">
    <source>
        <dbReference type="SAM" id="SignalP"/>
    </source>
</evidence>
<dbReference type="RefSeq" id="WP_184195879.1">
    <property type="nucleotide sequence ID" value="NZ_JACHGW010000002.1"/>
</dbReference>
<accession>A0A7W9SQZ3</accession>
<protein>
    <recommendedName>
        <fullName evidence="4">Secreted protein</fullName>
    </recommendedName>
</protein>
<feature type="chain" id="PRO_5031362351" description="Secreted protein" evidence="1">
    <location>
        <begin position="18"/>
        <end position="98"/>
    </location>
</feature>
<sequence>MSLAAVSVILSVVAAVAFPPTRWERTEGTIVRSYERHWKWLPLAEWGFRPEGMVACGPTGSTSRQQWRFGFFALSEENTYWKRQGEAENLKQRAVAGQ</sequence>
<proteinExistence type="predicted"/>
<evidence type="ECO:0008006" key="4">
    <source>
        <dbReference type="Google" id="ProtNLM"/>
    </source>
</evidence>
<dbReference type="EMBL" id="JACHGW010000002">
    <property type="protein sequence ID" value="MBB6050604.1"/>
    <property type="molecule type" value="Genomic_DNA"/>
</dbReference>
<organism evidence="2 3">
    <name type="scientific">Armatimonas rosea</name>
    <dbReference type="NCBI Taxonomy" id="685828"/>
    <lineage>
        <taxon>Bacteria</taxon>
        <taxon>Bacillati</taxon>
        <taxon>Armatimonadota</taxon>
        <taxon>Armatimonadia</taxon>
        <taxon>Armatimonadales</taxon>
        <taxon>Armatimonadaceae</taxon>
        <taxon>Armatimonas</taxon>
    </lineage>
</organism>
<dbReference type="Proteomes" id="UP000520814">
    <property type="component" value="Unassembled WGS sequence"/>
</dbReference>
<dbReference type="AlphaFoldDB" id="A0A7W9SQZ3"/>
<evidence type="ECO:0000313" key="2">
    <source>
        <dbReference type="EMBL" id="MBB6050604.1"/>
    </source>
</evidence>
<name>A0A7W9SQZ3_ARMRO</name>
<reference evidence="2 3" key="1">
    <citation type="submission" date="2020-08" db="EMBL/GenBank/DDBJ databases">
        <title>Genomic Encyclopedia of Type Strains, Phase IV (KMG-IV): sequencing the most valuable type-strain genomes for metagenomic binning, comparative biology and taxonomic classification.</title>
        <authorList>
            <person name="Goeker M."/>
        </authorList>
    </citation>
    <scope>NUCLEOTIDE SEQUENCE [LARGE SCALE GENOMIC DNA]</scope>
    <source>
        <strain evidence="2 3">DSM 23562</strain>
    </source>
</reference>
<keyword evidence="1" id="KW-0732">Signal</keyword>
<keyword evidence="3" id="KW-1185">Reference proteome</keyword>
<gene>
    <name evidence="2" type="ORF">HNQ39_002395</name>
</gene>
<comment type="caution">
    <text evidence="2">The sequence shown here is derived from an EMBL/GenBank/DDBJ whole genome shotgun (WGS) entry which is preliminary data.</text>
</comment>